<reference evidence="1 4" key="2">
    <citation type="journal article" date="2019" name="Emerg. Microbes Infect.">
        <title>Comprehensive subspecies identification of 175 nontuberculous mycobacteria species based on 7547 genomic profiles.</title>
        <authorList>
            <person name="Matsumoto Y."/>
            <person name="Kinjo T."/>
            <person name="Motooka D."/>
            <person name="Nabeya D."/>
            <person name="Jung N."/>
            <person name="Uechi K."/>
            <person name="Horii T."/>
            <person name="Iida T."/>
            <person name="Fujita J."/>
            <person name="Nakamura S."/>
        </authorList>
    </citation>
    <scope>NUCLEOTIDE SEQUENCE [LARGE SCALE GENOMIC DNA]</scope>
    <source>
        <strain evidence="1 4">JCM 18113</strain>
    </source>
</reference>
<reference evidence="1" key="3">
    <citation type="submission" date="2020-02" db="EMBL/GenBank/DDBJ databases">
        <authorList>
            <person name="Matsumoto Y."/>
            <person name="Motooka D."/>
            <person name="Nakamura S."/>
        </authorList>
    </citation>
    <scope>NUCLEOTIDE SEQUENCE</scope>
    <source>
        <strain evidence="1">JCM 18113</strain>
    </source>
</reference>
<evidence type="ECO:0000313" key="4">
    <source>
        <dbReference type="Proteomes" id="UP000465812"/>
    </source>
</evidence>
<dbReference type="EMBL" id="MVHW01000007">
    <property type="protein sequence ID" value="ORB07109.1"/>
    <property type="molecule type" value="Genomic_DNA"/>
</dbReference>
<gene>
    <name evidence="2" type="ORF">BST30_09150</name>
    <name evidence="1" type="ORF">MMAN_41810</name>
</gene>
<organism evidence="2 3">
    <name type="scientific">Mycobacterium mantenii</name>
    <dbReference type="NCBI Taxonomy" id="560555"/>
    <lineage>
        <taxon>Bacteria</taxon>
        <taxon>Bacillati</taxon>
        <taxon>Actinomycetota</taxon>
        <taxon>Actinomycetes</taxon>
        <taxon>Mycobacteriales</taxon>
        <taxon>Mycobacteriaceae</taxon>
        <taxon>Mycobacterium</taxon>
        <taxon>Mycobacterium avium complex (MAC)</taxon>
    </lineage>
</organism>
<sequence length="150" mass="16575">MTPPLLDAPDVVEFIRANHRVFLFCRDGARRPIGYAMRSVAYRPVSRSLSFATYAKSAKVQHLRSAPEVACLIGDDEGWVSVSGIAHVYQPSAAEVDELIGERSPDQRVPDSVVTKVRDRLLSGKRCFIGLTLTEVRAADLPDRHAESAR</sequence>
<dbReference type="Gene3D" id="2.30.110.10">
    <property type="entry name" value="Electron Transport, Fmn-binding Protein, Chain A"/>
    <property type="match status" value="1"/>
</dbReference>
<proteinExistence type="predicted"/>
<dbReference type="SUPFAM" id="SSF50475">
    <property type="entry name" value="FMN-binding split barrel"/>
    <property type="match status" value="1"/>
</dbReference>
<evidence type="ECO:0000313" key="1">
    <source>
        <dbReference type="EMBL" id="BBY40047.1"/>
    </source>
</evidence>
<dbReference type="RefSeq" id="WP_083094538.1">
    <property type="nucleotide sequence ID" value="NZ_AP022590.1"/>
</dbReference>
<dbReference type="AlphaFoldDB" id="A0A1X0G022"/>
<dbReference type="Proteomes" id="UP000192760">
    <property type="component" value="Unassembled WGS sequence"/>
</dbReference>
<dbReference type="Proteomes" id="UP000465812">
    <property type="component" value="Chromosome"/>
</dbReference>
<name>A0A1X0G022_MYCNT</name>
<reference evidence="2 3" key="1">
    <citation type="submission" date="2017-02" db="EMBL/GenBank/DDBJ databases">
        <title>The new phylogeny of genus Mycobacterium.</title>
        <authorList>
            <person name="Tortoli E."/>
            <person name="Trovato A."/>
            <person name="Cirillo D.M."/>
        </authorList>
    </citation>
    <scope>NUCLEOTIDE SEQUENCE [LARGE SCALE GENOMIC DNA]</scope>
    <source>
        <strain evidence="2 3">DSM 45255</strain>
    </source>
</reference>
<dbReference type="InterPro" id="IPR012349">
    <property type="entry name" value="Split_barrel_FMN-bd"/>
</dbReference>
<keyword evidence="4" id="KW-1185">Reference proteome</keyword>
<evidence type="ECO:0000313" key="2">
    <source>
        <dbReference type="EMBL" id="ORB07109.1"/>
    </source>
</evidence>
<evidence type="ECO:0000313" key="3">
    <source>
        <dbReference type="Proteomes" id="UP000192760"/>
    </source>
</evidence>
<protein>
    <submittedName>
        <fullName evidence="2">Pyridoxamine 5'-phosphate oxidase</fullName>
    </submittedName>
</protein>
<accession>A0A1X0G022</accession>
<dbReference type="EMBL" id="AP022590">
    <property type="protein sequence ID" value="BBY40047.1"/>
    <property type="molecule type" value="Genomic_DNA"/>
</dbReference>
<dbReference type="STRING" id="560555.BST30_09150"/>